<keyword evidence="3" id="KW-1185">Reference proteome</keyword>
<protein>
    <submittedName>
        <fullName evidence="2">Uncharacterized protein</fullName>
    </submittedName>
</protein>
<dbReference type="EMBL" id="REFZ01000003">
    <property type="protein sequence ID" value="RQH01843.1"/>
    <property type="molecule type" value="Genomic_DNA"/>
</dbReference>
<organism evidence="2 3">
    <name type="scientific">Natrarchaeobius chitinivorans</name>
    <dbReference type="NCBI Taxonomy" id="1679083"/>
    <lineage>
        <taxon>Archaea</taxon>
        <taxon>Methanobacteriati</taxon>
        <taxon>Methanobacteriota</taxon>
        <taxon>Stenosarchaea group</taxon>
        <taxon>Halobacteria</taxon>
        <taxon>Halobacteriales</taxon>
        <taxon>Natrialbaceae</taxon>
        <taxon>Natrarchaeobius</taxon>
    </lineage>
</organism>
<feature type="compositionally biased region" description="Basic and acidic residues" evidence="1">
    <location>
        <begin position="1"/>
        <end position="10"/>
    </location>
</feature>
<dbReference type="AlphaFoldDB" id="A0A3N6NQ02"/>
<sequence length="67" mass="7520">MVEISPERGTRRAIRTKIPAKANRHRVQRDGRPDRSSTRGRLENAPPESNATSKPNRSETPTDRSAV</sequence>
<accession>A0A3N6NQ02</accession>
<feature type="compositionally biased region" description="Basic and acidic residues" evidence="1">
    <location>
        <begin position="56"/>
        <end position="67"/>
    </location>
</feature>
<reference evidence="2 3" key="1">
    <citation type="submission" date="2018-10" db="EMBL/GenBank/DDBJ databases">
        <title>Natrarchaeobius chitinivorans gen. nov., sp. nov., and Natrarchaeobius haloalkaliphilus sp. nov., alkaliphilic, chitin-utilizing haloarchaea from hypersaline alkaline lakes.</title>
        <authorList>
            <person name="Sorokin D.Y."/>
            <person name="Elcheninov A.G."/>
            <person name="Kostrikina N.A."/>
            <person name="Bale N.J."/>
            <person name="Sinninghe Damste J.S."/>
            <person name="Khijniak T.V."/>
            <person name="Kublanov I.V."/>
            <person name="Toshchakov S.V."/>
        </authorList>
    </citation>
    <scope>NUCLEOTIDE SEQUENCE [LARGE SCALE GENOMIC DNA]</scope>
    <source>
        <strain evidence="2 3">AArcht7</strain>
    </source>
</reference>
<comment type="caution">
    <text evidence="2">The sequence shown here is derived from an EMBL/GenBank/DDBJ whole genome shotgun (WGS) entry which is preliminary data.</text>
</comment>
<gene>
    <name evidence="2" type="ORF">EA472_05905</name>
</gene>
<name>A0A3N6NQ02_NATCH</name>
<evidence type="ECO:0000256" key="1">
    <source>
        <dbReference type="SAM" id="MobiDB-lite"/>
    </source>
</evidence>
<feature type="compositionally biased region" description="Basic and acidic residues" evidence="1">
    <location>
        <begin position="28"/>
        <end position="42"/>
    </location>
</feature>
<proteinExistence type="predicted"/>
<evidence type="ECO:0000313" key="2">
    <source>
        <dbReference type="EMBL" id="RQH01843.1"/>
    </source>
</evidence>
<evidence type="ECO:0000313" key="3">
    <source>
        <dbReference type="Proteomes" id="UP000281431"/>
    </source>
</evidence>
<dbReference type="Proteomes" id="UP000281431">
    <property type="component" value="Unassembled WGS sequence"/>
</dbReference>
<feature type="region of interest" description="Disordered" evidence="1">
    <location>
        <begin position="1"/>
        <end position="67"/>
    </location>
</feature>